<dbReference type="InterPro" id="IPR029020">
    <property type="entry name" value="Ammonium/urea_transptr"/>
</dbReference>
<dbReference type="EMBL" id="RJKE01000001">
    <property type="protein sequence ID" value="ROO88340.1"/>
    <property type="molecule type" value="Genomic_DNA"/>
</dbReference>
<feature type="transmembrane region" description="Helical" evidence="9">
    <location>
        <begin position="135"/>
        <end position="156"/>
    </location>
</feature>
<comment type="similarity">
    <text evidence="2 9">Belongs to the ammonia transporter channel (TC 1.A.11.2) family.</text>
</comment>
<comment type="subcellular location">
    <subcellularLocation>
        <location evidence="9">Cell membrane</location>
        <topology evidence="9">Multi-pass membrane protein</topology>
    </subcellularLocation>
    <subcellularLocation>
        <location evidence="1">Membrane</location>
        <topology evidence="1">Multi-pass membrane protein</topology>
    </subcellularLocation>
</comment>
<feature type="transmembrane region" description="Helical" evidence="9">
    <location>
        <begin position="362"/>
        <end position="387"/>
    </location>
</feature>
<feature type="transmembrane region" description="Helical" evidence="9">
    <location>
        <begin position="268"/>
        <end position="286"/>
    </location>
</feature>
<protein>
    <recommendedName>
        <fullName evidence="8 9">Ammonium transporter</fullName>
    </recommendedName>
</protein>
<proteinExistence type="inferred from homology"/>
<name>A0A3N1D4B0_9ACTN</name>
<feature type="transmembrane region" description="Helical" evidence="9">
    <location>
        <begin position="203"/>
        <end position="224"/>
    </location>
</feature>
<dbReference type="InterPro" id="IPR024041">
    <property type="entry name" value="NH4_transpt_AmtB-like_dom"/>
</dbReference>
<dbReference type="SUPFAM" id="SSF111352">
    <property type="entry name" value="Ammonium transporter"/>
    <property type="match status" value="1"/>
</dbReference>
<keyword evidence="7 9" id="KW-0924">Ammonia transport</keyword>
<evidence type="ECO:0000256" key="3">
    <source>
        <dbReference type="ARBA" id="ARBA00022448"/>
    </source>
</evidence>
<evidence type="ECO:0000259" key="10">
    <source>
        <dbReference type="Pfam" id="PF00909"/>
    </source>
</evidence>
<organism evidence="11 12">
    <name type="scientific">Actinocorallia herbida</name>
    <dbReference type="NCBI Taxonomy" id="58109"/>
    <lineage>
        <taxon>Bacteria</taxon>
        <taxon>Bacillati</taxon>
        <taxon>Actinomycetota</taxon>
        <taxon>Actinomycetes</taxon>
        <taxon>Streptosporangiales</taxon>
        <taxon>Thermomonosporaceae</taxon>
        <taxon>Actinocorallia</taxon>
    </lineage>
</organism>
<gene>
    <name evidence="11" type="ORF">EDD29_6005</name>
</gene>
<reference evidence="11 12" key="1">
    <citation type="submission" date="2018-11" db="EMBL/GenBank/DDBJ databases">
        <title>Sequencing the genomes of 1000 actinobacteria strains.</title>
        <authorList>
            <person name="Klenk H.-P."/>
        </authorList>
    </citation>
    <scope>NUCLEOTIDE SEQUENCE [LARGE SCALE GENOMIC DNA]</scope>
    <source>
        <strain evidence="11 12">DSM 44254</strain>
    </source>
</reference>
<feature type="transmembrane region" description="Helical" evidence="9">
    <location>
        <begin position="12"/>
        <end position="34"/>
    </location>
</feature>
<accession>A0A3N1D4B0</accession>
<feature type="transmembrane region" description="Helical" evidence="9">
    <location>
        <begin position="236"/>
        <end position="256"/>
    </location>
</feature>
<evidence type="ECO:0000256" key="2">
    <source>
        <dbReference type="ARBA" id="ARBA00005887"/>
    </source>
</evidence>
<dbReference type="Gene3D" id="1.10.3430.10">
    <property type="entry name" value="Ammonium transporter AmtB like domains"/>
    <property type="match status" value="1"/>
</dbReference>
<evidence type="ECO:0000256" key="7">
    <source>
        <dbReference type="ARBA" id="ARBA00023177"/>
    </source>
</evidence>
<feature type="transmembrane region" description="Helical" evidence="9">
    <location>
        <begin position="46"/>
        <end position="64"/>
    </location>
</feature>
<sequence length="424" mass="44113">MPFDFSTVDSGATAWVLASSALVLFMTPGVAFLYGGMVRAKNVLNTMLQSFTVMALVGVTWVSVSYSLAFGGAGEVIGGLHFAGLANMDEIVPGFTGEAAQVIPPIAFAMFQMMFAIITPALITGSAVERWRYGAFVPFIILWSIMVYAPVAHWVFSPDGWAFKLGALDFAGGTVVHCNAGAAGLAIAIVLGRRTGWPRAHMAPHNVPFILLGVAMLWFGWFGFNAGSALKADAVAVWAFVNTNTATGAALLTWVLVERIRYGKPTALGAASGAVAGLVAITPAAGYVDARGALAIGLLAGLGCCLAVPLKSRLKLDDSLDVAGLHLVGGVIGSVCVGLFATGATNPAAPDGLLYGGDAHQLVLQVAVVAAVTAYSFFVTYFIALVLDKLPSRRNRVSSQDEAVGLDFALHGETAYETHRPTGA</sequence>
<keyword evidence="4 9" id="KW-0812">Transmembrane</keyword>
<dbReference type="PANTHER" id="PTHR43029:SF10">
    <property type="entry name" value="AMMONIUM TRANSPORTER MEP2"/>
    <property type="match status" value="1"/>
</dbReference>
<evidence type="ECO:0000256" key="1">
    <source>
        <dbReference type="ARBA" id="ARBA00004141"/>
    </source>
</evidence>
<keyword evidence="12" id="KW-1185">Reference proteome</keyword>
<evidence type="ECO:0000313" key="12">
    <source>
        <dbReference type="Proteomes" id="UP000272400"/>
    </source>
</evidence>
<dbReference type="InterPro" id="IPR001905">
    <property type="entry name" value="Ammonium_transpt"/>
</dbReference>
<feature type="transmembrane region" description="Helical" evidence="9">
    <location>
        <begin position="102"/>
        <end position="123"/>
    </location>
</feature>
<dbReference type="GO" id="GO:0008519">
    <property type="term" value="F:ammonium channel activity"/>
    <property type="evidence" value="ECO:0007669"/>
    <property type="project" value="InterPro"/>
</dbReference>
<keyword evidence="3 9" id="KW-0813">Transport</keyword>
<dbReference type="InterPro" id="IPR018047">
    <property type="entry name" value="Ammonium_transpt_CS"/>
</dbReference>
<keyword evidence="5 9" id="KW-1133">Transmembrane helix</keyword>
<evidence type="ECO:0000256" key="6">
    <source>
        <dbReference type="ARBA" id="ARBA00023136"/>
    </source>
</evidence>
<comment type="caution">
    <text evidence="11">The sequence shown here is derived from an EMBL/GenBank/DDBJ whole genome shotgun (WGS) entry which is preliminary data.</text>
</comment>
<dbReference type="RefSeq" id="WP_123667594.1">
    <property type="nucleotide sequence ID" value="NZ_RJKE01000001.1"/>
</dbReference>
<keyword evidence="6 9" id="KW-0472">Membrane</keyword>
<dbReference type="Proteomes" id="UP000272400">
    <property type="component" value="Unassembled WGS sequence"/>
</dbReference>
<dbReference type="GO" id="GO:0005886">
    <property type="term" value="C:plasma membrane"/>
    <property type="evidence" value="ECO:0007669"/>
    <property type="project" value="UniProtKB-SubCell"/>
</dbReference>
<dbReference type="Pfam" id="PF00909">
    <property type="entry name" value="Ammonium_transp"/>
    <property type="match status" value="1"/>
</dbReference>
<dbReference type="PANTHER" id="PTHR43029">
    <property type="entry name" value="AMMONIUM TRANSPORTER MEP2"/>
    <property type="match status" value="1"/>
</dbReference>
<feature type="transmembrane region" description="Helical" evidence="9">
    <location>
        <begin position="292"/>
        <end position="310"/>
    </location>
</feature>
<evidence type="ECO:0000256" key="4">
    <source>
        <dbReference type="ARBA" id="ARBA00022692"/>
    </source>
</evidence>
<feature type="transmembrane region" description="Helical" evidence="9">
    <location>
        <begin position="168"/>
        <end position="191"/>
    </location>
</feature>
<evidence type="ECO:0000313" key="11">
    <source>
        <dbReference type="EMBL" id="ROO88340.1"/>
    </source>
</evidence>
<dbReference type="PROSITE" id="PS01219">
    <property type="entry name" value="AMMONIUM_TRANSP"/>
    <property type="match status" value="1"/>
</dbReference>
<dbReference type="OrthoDB" id="9814202at2"/>
<evidence type="ECO:0000256" key="5">
    <source>
        <dbReference type="ARBA" id="ARBA00022989"/>
    </source>
</evidence>
<feature type="transmembrane region" description="Helical" evidence="9">
    <location>
        <begin position="322"/>
        <end position="342"/>
    </location>
</feature>
<evidence type="ECO:0000256" key="8">
    <source>
        <dbReference type="ARBA" id="ARBA00050025"/>
    </source>
</evidence>
<evidence type="ECO:0000256" key="9">
    <source>
        <dbReference type="RuleBase" id="RU362002"/>
    </source>
</evidence>
<dbReference type="NCBIfam" id="TIGR00836">
    <property type="entry name" value="amt"/>
    <property type="match status" value="1"/>
</dbReference>
<feature type="domain" description="Ammonium transporter AmtB-like" evidence="10">
    <location>
        <begin position="14"/>
        <end position="416"/>
    </location>
</feature>
<dbReference type="AlphaFoldDB" id="A0A3N1D4B0"/>